<dbReference type="InterPro" id="IPR051943">
    <property type="entry name" value="TRAFAC_Dynamin-like_GTPase"/>
</dbReference>
<dbReference type="EMBL" id="FO203431">
    <property type="protein sequence ID" value="CCH85520.1"/>
    <property type="molecule type" value="Genomic_DNA"/>
</dbReference>
<proteinExistence type="predicted"/>
<evidence type="ECO:0000313" key="4">
    <source>
        <dbReference type="EMBL" id="CCH85520.1"/>
    </source>
</evidence>
<dbReference type="OMA" id="LYPHWRR"/>
<dbReference type="eggNOG" id="COG0699">
    <property type="taxonomic scope" value="Bacteria"/>
</dbReference>
<dbReference type="PATRIC" id="fig|477641.3.peg.48"/>
<evidence type="ECO:0000256" key="2">
    <source>
        <dbReference type="SAM" id="Phobius"/>
    </source>
</evidence>
<protein>
    <recommendedName>
        <fullName evidence="3">Dynamin N-terminal domain-containing protein</fullName>
    </recommendedName>
</protein>
<evidence type="ECO:0000313" key="5">
    <source>
        <dbReference type="Proteomes" id="UP000006461"/>
    </source>
</evidence>
<dbReference type="PANTHER" id="PTHR43681">
    <property type="entry name" value="TRANSMEMBRANE GTPASE FZO"/>
    <property type="match status" value="1"/>
</dbReference>
<gene>
    <name evidence="4" type="ordered locus">MODMU_0048</name>
</gene>
<dbReference type="Gene3D" id="3.40.50.300">
    <property type="entry name" value="P-loop containing nucleotide triphosphate hydrolases"/>
    <property type="match status" value="1"/>
</dbReference>
<dbReference type="Proteomes" id="UP000006461">
    <property type="component" value="Chromosome"/>
</dbReference>
<keyword evidence="5" id="KW-1185">Reference proteome</keyword>
<dbReference type="AlphaFoldDB" id="I4EQ57"/>
<feature type="transmembrane region" description="Helical" evidence="2">
    <location>
        <begin position="477"/>
        <end position="499"/>
    </location>
</feature>
<dbReference type="HOGENOM" id="CLU_019977_0_0_11"/>
<dbReference type="InterPro" id="IPR027417">
    <property type="entry name" value="P-loop_NTPase"/>
</dbReference>
<evidence type="ECO:0000256" key="1">
    <source>
        <dbReference type="SAM" id="Coils"/>
    </source>
</evidence>
<dbReference type="SUPFAM" id="SSF52540">
    <property type="entry name" value="P-loop containing nucleoside triphosphate hydrolases"/>
    <property type="match status" value="1"/>
</dbReference>
<name>I4EQ57_MODI5</name>
<keyword evidence="2" id="KW-1133">Transmembrane helix</keyword>
<evidence type="ECO:0000259" key="3">
    <source>
        <dbReference type="Pfam" id="PF00350"/>
    </source>
</evidence>
<accession>I4EQ57</accession>
<organism evidence="4 5">
    <name type="scientific">Modestobacter italicus (strain DSM 44449 / CECT 9708 / BC 501)</name>
    <dbReference type="NCBI Taxonomy" id="2732864"/>
    <lineage>
        <taxon>Bacteria</taxon>
        <taxon>Bacillati</taxon>
        <taxon>Actinomycetota</taxon>
        <taxon>Actinomycetes</taxon>
        <taxon>Geodermatophilales</taxon>
        <taxon>Geodermatophilaceae</taxon>
        <taxon>Modestobacter</taxon>
    </lineage>
</organism>
<sequence>MATPIELLDGVLAVATASDRPDLARRLATARARHESPTVRVLVVGEPGQGKSTLVNALVGAPVCAVGPAAPTRVPTVVRAAETAGAVLVHAEPTDGADPAEAPVRRVPVDPASLPAELAAATAASGPGGTLLRAEVGLPRRLLAGGLEIVDTAGVGGVGTGSDLATVELLPSADAVLLVSDASQEFTAPEMTFLRQAVALCPTVVCVLTKVDVCPEWRQIAELDRGHLAAQQLTAPVLPVSARLEVLAVQLRDKELHEESGVGVLAAHLRREVVGRAERLAREQVVHDLRSVSEQLQAGLRGELAALQDPAVAEQVVADLERAREEVEDLRRRSSRWQQVLADGVTDLMADIDYDLRDRTRAVVREAEEAIDAHDPGQLWDDFADWLDQRVAAAVADSFVWATQRSEYLAVEVVEQFTRDGGAVLPDVQVGTGEEALGVLVELADIDRGRLTVAQRVLIGMRGSYSGVLMTGLVTSLAGLALINPISLGVGLVIGSKAYRDDRANRRQRRQTEAKAAVRRHLDEVVFHVGKQLRDRLRQVQRTLRDLITDTVDETSRALTESLRVAQRSAKTASADRGARVKELQRRLVEVQRLAREVERLATPAPADPAVAR</sequence>
<dbReference type="Pfam" id="PF00350">
    <property type="entry name" value="Dynamin_N"/>
    <property type="match status" value="1"/>
</dbReference>
<feature type="coiled-coil region" evidence="1">
    <location>
        <begin position="313"/>
        <end position="340"/>
    </location>
</feature>
<keyword evidence="2" id="KW-0472">Membrane</keyword>
<feature type="domain" description="Dynamin N-terminal" evidence="3">
    <location>
        <begin position="41"/>
        <end position="210"/>
    </location>
</feature>
<keyword evidence="1" id="KW-0175">Coiled coil</keyword>
<reference evidence="4 5" key="1">
    <citation type="journal article" date="2012" name="J. Bacteriol.">
        <title>Genome Sequence of Radiation-Resistant Modestobacter marinus Strain BC501, a Representative Actinobacterium That Thrives on Calcareous Stone Surfaces.</title>
        <authorList>
            <person name="Normand P."/>
            <person name="Gury J."/>
            <person name="Pujic P."/>
            <person name="Chouaia B."/>
            <person name="Crotti E."/>
            <person name="Brusetti L."/>
            <person name="Daffonchio D."/>
            <person name="Vacherie B."/>
            <person name="Barbe V."/>
            <person name="Medigue C."/>
            <person name="Calteau A."/>
            <person name="Ghodhbane-Gtari F."/>
            <person name="Essoussi I."/>
            <person name="Nouioui I."/>
            <person name="Abbassi-Ghozzi I."/>
            <person name="Gtari M."/>
        </authorList>
    </citation>
    <scope>NUCLEOTIDE SEQUENCE [LARGE SCALE GENOMIC DNA]</scope>
    <source>
        <strain evidence="5">BC 501</strain>
    </source>
</reference>
<dbReference type="InterPro" id="IPR045063">
    <property type="entry name" value="Dynamin_N"/>
</dbReference>
<keyword evidence="2" id="KW-0812">Transmembrane</keyword>
<dbReference type="OrthoDB" id="3798616at2"/>
<dbReference type="STRING" id="477641.MODMU_0048"/>
<dbReference type="PANTHER" id="PTHR43681:SF1">
    <property type="entry name" value="SARCALUMENIN"/>
    <property type="match status" value="1"/>
</dbReference>
<dbReference type="KEGG" id="mmar:MODMU_0048"/>